<dbReference type="Pfam" id="PF01925">
    <property type="entry name" value="TauE"/>
    <property type="match status" value="1"/>
</dbReference>
<gene>
    <name evidence="6" type="ORF">CEE37_07390</name>
</gene>
<proteinExistence type="inferred from homology"/>
<comment type="similarity">
    <text evidence="5">Belongs to the 4-toluene sulfonate uptake permease (TSUP) (TC 2.A.102) family.</text>
</comment>
<feature type="transmembrane region" description="Helical" evidence="5">
    <location>
        <begin position="276"/>
        <end position="295"/>
    </location>
</feature>
<feature type="transmembrane region" description="Helical" evidence="5">
    <location>
        <begin position="246"/>
        <end position="264"/>
    </location>
</feature>
<comment type="subcellular location">
    <subcellularLocation>
        <location evidence="5">Cell membrane</location>
        <topology evidence="5">Multi-pass membrane protein</topology>
    </subcellularLocation>
    <subcellularLocation>
        <location evidence="1">Membrane</location>
        <topology evidence="1">Multi-pass membrane protein</topology>
    </subcellularLocation>
</comment>
<keyword evidence="5" id="KW-1003">Cell membrane</keyword>
<evidence type="ECO:0000313" key="6">
    <source>
        <dbReference type="EMBL" id="TKJ40859.1"/>
    </source>
</evidence>
<dbReference type="PANTHER" id="PTHR43483">
    <property type="entry name" value="MEMBRANE TRANSPORTER PROTEIN HI_0806-RELATED"/>
    <property type="match status" value="1"/>
</dbReference>
<feature type="transmembrane region" description="Helical" evidence="5">
    <location>
        <begin position="209"/>
        <end position="231"/>
    </location>
</feature>
<evidence type="ECO:0000256" key="1">
    <source>
        <dbReference type="ARBA" id="ARBA00004141"/>
    </source>
</evidence>
<accession>A0A532V134</accession>
<dbReference type="EMBL" id="NJBN01000004">
    <property type="protein sequence ID" value="TKJ40859.1"/>
    <property type="molecule type" value="Genomic_DNA"/>
</dbReference>
<evidence type="ECO:0000313" key="7">
    <source>
        <dbReference type="Proteomes" id="UP000319619"/>
    </source>
</evidence>
<dbReference type="PANTHER" id="PTHR43483:SF3">
    <property type="entry name" value="MEMBRANE TRANSPORTER PROTEIN HI_0806-RELATED"/>
    <property type="match status" value="1"/>
</dbReference>
<keyword evidence="4 5" id="KW-0472">Membrane</keyword>
<comment type="caution">
    <text evidence="6">The sequence shown here is derived from an EMBL/GenBank/DDBJ whole genome shotgun (WGS) entry which is preliminary data.</text>
</comment>
<feature type="transmembrane region" description="Helical" evidence="5">
    <location>
        <begin position="110"/>
        <end position="126"/>
    </location>
</feature>
<feature type="transmembrane region" description="Helical" evidence="5">
    <location>
        <begin position="177"/>
        <end position="202"/>
    </location>
</feature>
<sequence>MHFPISGVETYWWLPIAVMFVISTLTSMGGVSGAFLLLPFQISVLGFTSPAVSPTNMIYNIVAIPSGVLRYYREKRIVWPLVITMAIAYLPGIFIGAIIRIKYLPDPGTFKLFAGLVLLYIGVRLGKDIFRKESKNPSLKKGDFEITDPYINLKKLGYVFNGESYTASTLTIGGLSLLVGVVGGIYGIGGGAIMAPLLVAMFRLPVHTIAGAALLGTFISSVAGAIIYTVISPYFSASGLSISPDWLLGFMFGIGGAAGMYTGARLQRYIPARAIKVLLTCVLLFVSGKYVLGFFL</sequence>
<reference evidence="6 7" key="1">
    <citation type="submission" date="2017-06" db="EMBL/GenBank/DDBJ databases">
        <title>Novel microbial phyla capable of carbon fixation and sulfur reduction in deep-sea sediments.</title>
        <authorList>
            <person name="Huang J."/>
            <person name="Baker B."/>
            <person name="Wang Y."/>
        </authorList>
    </citation>
    <scope>NUCLEOTIDE SEQUENCE [LARGE SCALE GENOMIC DNA]</scope>
    <source>
        <strain evidence="6">B3_LCP</strain>
    </source>
</reference>
<feature type="transmembrane region" description="Helical" evidence="5">
    <location>
        <begin position="44"/>
        <end position="65"/>
    </location>
</feature>
<dbReference type="AlphaFoldDB" id="A0A532V134"/>
<evidence type="ECO:0000256" key="3">
    <source>
        <dbReference type="ARBA" id="ARBA00022989"/>
    </source>
</evidence>
<protein>
    <recommendedName>
        <fullName evidence="5">Probable membrane transporter protein</fullName>
    </recommendedName>
</protein>
<organism evidence="6 7">
    <name type="scientific">candidate division LCP-89 bacterium B3_LCP</name>
    <dbReference type="NCBI Taxonomy" id="2012998"/>
    <lineage>
        <taxon>Bacteria</taxon>
        <taxon>Pseudomonadati</taxon>
        <taxon>Bacteria division LCP-89</taxon>
    </lineage>
</organism>
<name>A0A532V134_UNCL8</name>
<evidence type="ECO:0000256" key="5">
    <source>
        <dbReference type="RuleBase" id="RU363041"/>
    </source>
</evidence>
<evidence type="ECO:0000256" key="2">
    <source>
        <dbReference type="ARBA" id="ARBA00022692"/>
    </source>
</evidence>
<feature type="transmembrane region" description="Helical" evidence="5">
    <location>
        <begin position="12"/>
        <end position="37"/>
    </location>
</feature>
<keyword evidence="2 5" id="KW-0812">Transmembrane</keyword>
<dbReference type="Proteomes" id="UP000319619">
    <property type="component" value="Unassembled WGS sequence"/>
</dbReference>
<feature type="transmembrane region" description="Helical" evidence="5">
    <location>
        <begin position="77"/>
        <end position="98"/>
    </location>
</feature>
<evidence type="ECO:0000256" key="4">
    <source>
        <dbReference type="ARBA" id="ARBA00023136"/>
    </source>
</evidence>
<dbReference type="GO" id="GO:0005886">
    <property type="term" value="C:plasma membrane"/>
    <property type="evidence" value="ECO:0007669"/>
    <property type="project" value="UniProtKB-SubCell"/>
</dbReference>
<keyword evidence="3 5" id="KW-1133">Transmembrane helix</keyword>
<dbReference type="InterPro" id="IPR002781">
    <property type="entry name" value="TM_pro_TauE-like"/>
</dbReference>